<dbReference type="CDD" id="cd03676">
    <property type="entry name" value="NUDIX_Tnr3_like"/>
    <property type="match status" value="1"/>
</dbReference>
<name>A0A5E4Q790_9NEOP</name>
<dbReference type="Pfam" id="PF15916">
    <property type="entry name" value="DUF4743"/>
    <property type="match status" value="1"/>
</dbReference>
<evidence type="ECO:0000313" key="3">
    <source>
        <dbReference type="Proteomes" id="UP000324832"/>
    </source>
</evidence>
<dbReference type="GO" id="GO:0044715">
    <property type="term" value="F:8-oxo-dGDP phosphatase activity"/>
    <property type="evidence" value="ECO:0007669"/>
    <property type="project" value="TreeGrafter"/>
</dbReference>
<evidence type="ECO:0000313" key="2">
    <source>
        <dbReference type="EMBL" id="VVC92855.1"/>
    </source>
</evidence>
<dbReference type="AlphaFoldDB" id="A0A5E4Q790"/>
<organism evidence="2 3">
    <name type="scientific">Leptidea sinapis</name>
    <dbReference type="NCBI Taxonomy" id="189913"/>
    <lineage>
        <taxon>Eukaryota</taxon>
        <taxon>Metazoa</taxon>
        <taxon>Ecdysozoa</taxon>
        <taxon>Arthropoda</taxon>
        <taxon>Hexapoda</taxon>
        <taxon>Insecta</taxon>
        <taxon>Pterygota</taxon>
        <taxon>Neoptera</taxon>
        <taxon>Endopterygota</taxon>
        <taxon>Lepidoptera</taxon>
        <taxon>Glossata</taxon>
        <taxon>Ditrysia</taxon>
        <taxon>Papilionoidea</taxon>
        <taxon>Pieridae</taxon>
        <taxon>Dismorphiinae</taxon>
        <taxon>Leptidea</taxon>
    </lineage>
</organism>
<feature type="domain" description="Nudix hydrolase" evidence="1">
    <location>
        <begin position="136"/>
        <end position="277"/>
    </location>
</feature>
<dbReference type="PANTHER" id="PTHR13622:SF8">
    <property type="entry name" value="THIAMIN PYROPHOSPHOKINASE 1"/>
    <property type="match status" value="1"/>
</dbReference>
<evidence type="ECO:0000259" key="1">
    <source>
        <dbReference type="PROSITE" id="PS51462"/>
    </source>
</evidence>
<dbReference type="FunFam" id="3.90.79.10:FF:000019">
    <property type="entry name" value="Thiamin pyrophosphokinase, putative"/>
    <property type="match status" value="1"/>
</dbReference>
<dbReference type="Proteomes" id="UP000324832">
    <property type="component" value="Unassembled WGS sequence"/>
</dbReference>
<dbReference type="PROSITE" id="PS51462">
    <property type="entry name" value="NUDIX"/>
    <property type="match status" value="1"/>
</dbReference>
<dbReference type="EMBL" id="FZQP02001448">
    <property type="protein sequence ID" value="VVC92855.1"/>
    <property type="molecule type" value="Genomic_DNA"/>
</dbReference>
<proteinExistence type="predicted"/>
<dbReference type="InterPro" id="IPR031804">
    <property type="entry name" value="DUF4743"/>
</dbReference>
<dbReference type="InterPro" id="IPR015797">
    <property type="entry name" value="NUDIX_hydrolase-like_dom_sf"/>
</dbReference>
<dbReference type="OrthoDB" id="10261522at2759"/>
<accession>A0A5E4Q790</accession>
<protein>
    <recommendedName>
        <fullName evidence="1">Nudix hydrolase domain-containing protein</fullName>
    </recommendedName>
</protein>
<dbReference type="SUPFAM" id="SSF55811">
    <property type="entry name" value="Nudix"/>
    <property type="match status" value="1"/>
</dbReference>
<gene>
    <name evidence="2" type="ORF">LSINAPIS_LOCUS5199</name>
</gene>
<dbReference type="Gene3D" id="3.90.79.10">
    <property type="entry name" value="Nucleoside Triphosphate Pyrophosphohydrolase"/>
    <property type="match status" value="1"/>
</dbReference>
<reference evidence="2 3" key="1">
    <citation type="submission" date="2017-07" db="EMBL/GenBank/DDBJ databases">
        <authorList>
            <person name="Talla V."/>
            <person name="Backstrom N."/>
        </authorList>
    </citation>
    <scope>NUCLEOTIDE SEQUENCE [LARGE SCALE GENOMIC DNA]</scope>
</reference>
<dbReference type="Pfam" id="PF00293">
    <property type="entry name" value="NUDIX"/>
    <property type="match status" value="1"/>
</dbReference>
<sequence length="326" mass="37286">MKDMNSTVKSNISEITKLARKFNCFYLSGLHQGTCKPFLVAGHQVGLIRPDVLKHLKRFPEVFRVTGKYVELNPAFRDYRERTTRIAEILQFLRKENEICALKGWRDECFEVSTPFCHESLMEMDRSAICLFGIRNYGVSINGYLFHPTKGLCIWLQQRSFTKQTWPGKWDCFVSGGLAVGYGILETAIKEVAEEASVVGDLAKKLVPAGCVSFYFESERGLFPNTEYVYDLELPMEFKPENADGEVETFELLTAAECVQRALSPQFKTTSAPVLLDFLIRRGYINPENEPNYRHIVELLHVPLQTIYNWSHSKLTLNGEGEQLQC</sequence>
<keyword evidence="3" id="KW-1185">Reference proteome</keyword>
<dbReference type="InterPro" id="IPR000086">
    <property type="entry name" value="NUDIX_hydrolase_dom"/>
</dbReference>
<dbReference type="PANTHER" id="PTHR13622">
    <property type="entry name" value="THIAMIN PYROPHOSPHOKINASE"/>
    <property type="match status" value="1"/>
</dbReference>